<dbReference type="AlphaFoldDB" id="A0A1E4T1N9"/>
<dbReference type="Proteomes" id="UP000094801">
    <property type="component" value="Unassembled WGS sequence"/>
</dbReference>
<evidence type="ECO:0000313" key="1">
    <source>
        <dbReference type="EMBL" id="ODV85632.1"/>
    </source>
</evidence>
<protein>
    <submittedName>
        <fullName evidence="1">Uncharacterized protein</fullName>
    </submittedName>
</protein>
<name>A0A1E4T1N9_9ASCO</name>
<dbReference type="EMBL" id="KV453852">
    <property type="protein sequence ID" value="ODV85632.1"/>
    <property type="molecule type" value="Genomic_DNA"/>
</dbReference>
<organism evidence="1 2">
    <name type="scientific">[Candida] arabinofermentans NRRL YB-2248</name>
    <dbReference type="NCBI Taxonomy" id="983967"/>
    <lineage>
        <taxon>Eukaryota</taxon>
        <taxon>Fungi</taxon>
        <taxon>Dikarya</taxon>
        <taxon>Ascomycota</taxon>
        <taxon>Saccharomycotina</taxon>
        <taxon>Pichiomycetes</taxon>
        <taxon>Pichiales</taxon>
        <taxon>Pichiaceae</taxon>
        <taxon>Ogataea</taxon>
        <taxon>Ogataea/Candida clade</taxon>
    </lineage>
</organism>
<reference evidence="2" key="1">
    <citation type="submission" date="2016-04" db="EMBL/GenBank/DDBJ databases">
        <title>Comparative genomics of biotechnologically important yeasts.</title>
        <authorList>
            <consortium name="DOE Joint Genome Institute"/>
            <person name="Riley R."/>
            <person name="Haridas S."/>
            <person name="Wolfe K.H."/>
            <person name="Lopes M.R."/>
            <person name="Hittinger C.T."/>
            <person name="Goker M."/>
            <person name="Salamov A."/>
            <person name="Wisecaver J."/>
            <person name="Long T.M."/>
            <person name="Aerts A.L."/>
            <person name="Barry K."/>
            <person name="Choi C."/>
            <person name="Clum A."/>
            <person name="Coughlan A.Y."/>
            <person name="Deshpande S."/>
            <person name="Douglass A.P."/>
            <person name="Hanson S.J."/>
            <person name="Klenk H.-P."/>
            <person name="Labutti K."/>
            <person name="Lapidus A."/>
            <person name="Lindquist E."/>
            <person name="Lipzen A."/>
            <person name="Meier-Kolthoff J.P."/>
            <person name="Ohm R.A."/>
            <person name="Otillar R.P."/>
            <person name="Pangilinan J."/>
            <person name="Peng Y."/>
            <person name="Rokas A."/>
            <person name="Rosa C.A."/>
            <person name="Scheuner C."/>
            <person name="Sibirny A.A."/>
            <person name="Slot J.C."/>
            <person name="Stielow J.B."/>
            <person name="Sun H."/>
            <person name="Kurtzman C.P."/>
            <person name="Blackwell M."/>
            <person name="Grigoriev I.V."/>
            <person name="Jeffries T.W."/>
        </authorList>
    </citation>
    <scope>NUCLEOTIDE SEQUENCE [LARGE SCALE GENOMIC DNA]</scope>
    <source>
        <strain evidence="2">NRRL YB-2248</strain>
    </source>
</reference>
<accession>A0A1E4T1N9</accession>
<gene>
    <name evidence="1" type="ORF">CANARDRAFT_28390</name>
</gene>
<sequence>MEPDRSFAALPGTFFHLTTSPGEFLKPAPPLMISAPLLPPPRASMSQPVRLPGTNK</sequence>
<evidence type="ECO:0000313" key="2">
    <source>
        <dbReference type="Proteomes" id="UP000094801"/>
    </source>
</evidence>
<keyword evidence="2" id="KW-1185">Reference proteome</keyword>
<proteinExistence type="predicted"/>